<dbReference type="InterPro" id="IPR008962">
    <property type="entry name" value="PapD-like_sf"/>
</dbReference>
<dbReference type="SUPFAM" id="SSF49354">
    <property type="entry name" value="PapD-like"/>
    <property type="match status" value="1"/>
</dbReference>
<keyword evidence="7" id="KW-0393">Immunoglobulin domain</keyword>
<proteinExistence type="inferred from homology"/>
<dbReference type="Pfam" id="PF02753">
    <property type="entry name" value="PapD_C"/>
    <property type="match status" value="1"/>
</dbReference>
<dbReference type="PROSITE" id="PS00635">
    <property type="entry name" value="PILI_CHAPERONE"/>
    <property type="match status" value="1"/>
</dbReference>
<comment type="subcellular location">
    <subcellularLocation>
        <location evidence="1 8">Periplasm</location>
    </subcellularLocation>
</comment>
<dbReference type="Proteomes" id="UP000254103">
    <property type="component" value="Unassembled WGS sequence"/>
</dbReference>
<dbReference type="InterPro" id="IPR013783">
    <property type="entry name" value="Ig-like_fold"/>
</dbReference>
<reference evidence="15 16" key="1">
    <citation type="submission" date="2018-06" db="EMBL/GenBank/DDBJ databases">
        <authorList>
            <consortium name="Pathogen Informatics"/>
            <person name="Doyle S."/>
        </authorList>
    </citation>
    <scope>NUCLEOTIDE SEQUENCE [LARGE SCALE GENOMIC DNA]</scope>
    <source>
        <strain evidence="13 16">NCTC5052</strain>
        <strain evidence="12 15">NCTC9645</strain>
    </source>
</reference>
<keyword evidence="5" id="KW-0574">Periplasm</keyword>
<dbReference type="PANTHER" id="PTHR30251">
    <property type="entry name" value="PILUS ASSEMBLY CHAPERONE"/>
    <property type="match status" value="1"/>
</dbReference>
<dbReference type="SUPFAM" id="SSF49584">
    <property type="entry name" value="Periplasmic chaperone C-domain"/>
    <property type="match status" value="1"/>
</dbReference>
<dbReference type="InterPro" id="IPR050643">
    <property type="entry name" value="Periplasmic_pilus_chap"/>
</dbReference>
<feature type="signal peptide" evidence="9">
    <location>
        <begin position="1"/>
        <end position="22"/>
    </location>
</feature>
<gene>
    <name evidence="13" type="primary">fimC_1</name>
    <name evidence="12" type="synonym">fimC_2</name>
    <name evidence="13" type="ORF">NCTC5052_00229</name>
    <name evidence="12" type="ORF">NCTC9645_03250</name>
    <name evidence="14" type="ORF">SAMEA4873632_02859</name>
</gene>
<accession>A0A230T036</accession>
<dbReference type="EMBL" id="CAAHCC010000004">
    <property type="protein sequence ID" value="VGK92675.1"/>
    <property type="molecule type" value="Genomic_DNA"/>
</dbReference>
<dbReference type="AlphaFoldDB" id="A0A230T036"/>
<evidence type="ECO:0000256" key="9">
    <source>
        <dbReference type="SAM" id="SignalP"/>
    </source>
</evidence>
<keyword evidence="3" id="KW-1029">Fimbrium biogenesis</keyword>
<evidence type="ECO:0000259" key="11">
    <source>
        <dbReference type="Pfam" id="PF02753"/>
    </source>
</evidence>
<feature type="chain" id="PRO_5043152601" evidence="9">
    <location>
        <begin position="23"/>
        <end position="232"/>
    </location>
</feature>
<evidence type="ECO:0000256" key="1">
    <source>
        <dbReference type="ARBA" id="ARBA00004418"/>
    </source>
</evidence>
<evidence type="ECO:0000256" key="8">
    <source>
        <dbReference type="RuleBase" id="RU003918"/>
    </source>
</evidence>
<name>A0A230T036_KLEPN</name>
<protein>
    <submittedName>
        <fullName evidence="13 14">Fimbrial chaperone</fullName>
    </submittedName>
</protein>
<dbReference type="Proteomes" id="UP000376235">
    <property type="component" value="Unassembled WGS sequence"/>
</dbReference>
<keyword evidence="6 8" id="KW-0143">Chaperone</keyword>
<reference evidence="14 17" key="2">
    <citation type="submission" date="2019-03" db="EMBL/GenBank/DDBJ databases">
        <authorList>
            <consortium name="Pathogen Informatics"/>
        </authorList>
    </citation>
    <scope>NUCLEOTIDE SEQUENCE [LARGE SCALE GENOMIC DNA]</scope>
    <source>
        <strain evidence="14 17">5012STDY7626430</strain>
    </source>
</reference>
<evidence type="ECO:0000259" key="10">
    <source>
        <dbReference type="Pfam" id="PF00345"/>
    </source>
</evidence>
<dbReference type="InterPro" id="IPR036316">
    <property type="entry name" value="Pili_assmbl_chap_C_dom_sf"/>
</dbReference>
<dbReference type="RefSeq" id="WP_004183108.1">
    <property type="nucleotide sequence ID" value="NZ_AP021909.1"/>
</dbReference>
<dbReference type="EMBL" id="UASO01000004">
    <property type="protein sequence ID" value="SQC23000.1"/>
    <property type="molecule type" value="Genomic_DNA"/>
</dbReference>
<dbReference type="Pfam" id="PF00345">
    <property type="entry name" value="PapD_N"/>
    <property type="match status" value="1"/>
</dbReference>
<evidence type="ECO:0000313" key="14">
    <source>
        <dbReference type="EMBL" id="VGK92675.1"/>
    </source>
</evidence>
<dbReference type="InterPro" id="IPR018046">
    <property type="entry name" value="Pili_assmbl_chaperone_CS"/>
</dbReference>
<dbReference type="PRINTS" id="PR00969">
    <property type="entry name" value="CHAPERONPILI"/>
</dbReference>
<evidence type="ECO:0000313" key="17">
    <source>
        <dbReference type="Proteomes" id="UP000376235"/>
    </source>
</evidence>
<evidence type="ECO:0000313" key="15">
    <source>
        <dbReference type="Proteomes" id="UP000250675"/>
    </source>
</evidence>
<feature type="domain" description="Pili assembly chaperone N-terminal" evidence="10">
    <location>
        <begin position="24"/>
        <end position="142"/>
    </location>
</feature>
<keyword evidence="4 9" id="KW-0732">Signal</keyword>
<dbReference type="InterPro" id="IPR016147">
    <property type="entry name" value="Pili_assmbl_chaperone_N"/>
</dbReference>
<comment type="similarity">
    <text evidence="2 8">Belongs to the periplasmic pilus chaperone family.</text>
</comment>
<dbReference type="Proteomes" id="UP000250675">
    <property type="component" value="Unassembled WGS sequence"/>
</dbReference>
<evidence type="ECO:0000256" key="4">
    <source>
        <dbReference type="ARBA" id="ARBA00022729"/>
    </source>
</evidence>
<evidence type="ECO:0000313" key="16">
    <source>
        <dbReference type="Proteomes" id="UP000254103"/>
    </source>
</evidence>
<dbReference type="FunFam" id="2.60.40.10:FF:000458">
    <property type="entry name" value="Molecular chaperone FimC"/>
    <property type="match status" value="1"/>
</dbReference>
<evidence type="ECO:0000256" key="6">
    <source>
        <dbReference type="ARBA" id="ARBA00023186"/>
    </source>
</evidence>
<organism evidence="13 16">
    <name type="scientific">Klebsiella pneumoniae</name>
    <dbReference type="NCBI Taxonomy" id="573"/>
    <lineage>
        <taxon>Bacteria</taxon>
        <taxon>Pseudomonadati</taxon>
        <taxon>Pseudomonadota</taxon>
        <taxon>Gammaproteobacteria</taxon>
        <taxon>Enterobacterales</taxon>
        <taxon>Enterobacteriaceae</taxon>
        <taxon>Klebsiella/Raoultella group</taxon>
        <taxon>Klebsiella</taxon>
        <taxon>Klebsiella pneumoniae complex</taxon>
    </lineage>
</organism>
<feature type="domain" description="Pili assembly chaperone C-terminal" evidence="11">
    <location>
        <begin position="164"/>
        <end position="223"/>
    </location>
</feature>
<evidence type="ECO:0000256" key="2">
    <source>
        <dbReference type="ARBA" id="ARBA00007399"/>
    </source>
</evidence>
<dbReference type="EMBL" id="UGLJ01000002">
    <property type="protein sequence ID" value="STT91877.1"/>
    <property type="molecule type" value="Genomic_DNA"/>
</dbReference>
<dbReference type="InterPro" id="IPR016148">
    <property type="entry name" value="Pili_assmbl_chaperone_C"/>
</dbReference>
<dbReference type="GO" id="GO:0071555">
    <property type="term" value="P:cell wall organization"/>
    <property type="evidence" value="ECO:0007669"/>
    <property type="project" value="InterPro"/>
</dbReference>
<dbReference type="Gene3D" id="2.60.40.10">
    <property type="entry name" value="Immunoglobulins"/>
    <property type="match status" value="2"/>
</dbReference>
<evidence type="ECO:0000256" key="7">
    <source>
        <dbReference type="ARBA" id="ARBA00023319"/>
    </source>
</evidence>
<dbReference type="GO" id="GO:0030288">
    <property type="term" value="C:outer membrane-bounded periplasmic space"/>
    <property type="evidence" value="ECO:0007669"/>
    <property type="project" value="InterPro"/>
</dbReference>
<evidence type="ECO:0000313" key="12">
    <source>
        <dbReference type="EMBL" id="SQC23000.1"/>
    </source>
</evidence>
<evidence type="ECO:0000256" key="3">
    <source>
        <dbReference type="ARBA" id="ARBA00022558"/>
    </source>
</evidence>
<evidence type="ECO:0000256" key="5">
    <source>
        <dbReference type="ARBA" id="ARBA00022764"/>
    </source>
</evidence>
<dbReference type="InterPro" id="IPR001829">
    <property type="entry name" value="Pili_assmbl_chaperone_bac"/>
</dbReference>
<evidence type="ECO:0000313" key="13">
    <source>
        <dbReference type="EMBL" id="STT91877.1"/>
    </source>
</evidence>
<sequence>MKALLVLSLMTSCLLFSINSHAAVSVGGTRLVFHGDEKEASITVSNTNKGIPVLIQSWVDEGENSKAKAPFMITPPLFRLEPGQDNTLRAVFTGANLAQDRESLFWLNIKTIPSVKKNEVQENTLQLAIKKRLKFIYRPSAVKGLPEENADKLVWKKIGNQIQVTNPTPFYMNFSVITVGGKTFKPTLPEQTYVAPATERLFTIPAGAVGNTISWKIINDYGTSGKEFHSKY</sequence>
<dbReference type="PANTHER" id="PTHR30251:SF9">
    <property type="entry name" value="CHAPERONE PROTEIN CAF1M"/>
    <property type="match status" value="1"/>
</dbReference>